<evidence type="ECO:0000313" key="2">
    <source>
        <dbReference type="Proteomes" id="UP000287166"/>
    </source>
</evidence>
<dbReference type="Proteomes" id="UP000287166">
    <property type="component" value="Unassembled WGS sequence"/>
</dbReference>
<dbReference type="RefSeq" id="XP_027615597.1">
    <property type="nucleotide sequence ID" value="XM_027759796.1"/>
</dbReference>
<name>A0A401GSH0_9APHY</name>
<protein>
    <submittedName>
        <fullName evidence="1">Uncharacterized protein</fullName>
    </submittedName>
</protein>
<evidence type="ECO:0000313" key="1">
    <source>
        <dbReference type="EMBL" id="GBE84684.1"/>
    </source>
</evidence>
<sequence>MYLVGGYKLTPDQVLEWCGRHGLVPPEGCYAITVNRYLKSQMSGHRLLPCDYEGEPIFLVVTNRVIDPTATRTNYQPFEESDDARRIRKVLASDDLHVEFVTVPDPYADL</sequence>
<dbReference type="EMBL" id="BFAD01000006">
    <property type="protein sequence ID" value="GBE84684.1"/>
    <property type="molecule type" value="Genomic_DNA"/>
</dbReference>
<gene>
    <name evidence="1" type="ORF">SCP_0606630</name>
</gene>
<dbReference type="GeneID" id="38781601"/>
<dbReference type="InParanoid" id="A0A401GSH0"/>
<accession>A0A401GSH0</accession>
<organism evidence="1 2">
    <name type="scientific">Sparassis crispa</name>
    <dbReference type="NCBI Taxonomy" id="139825"/>
    <lineage>
        <taxon>Eukaryota</taxon>
        <taxon>Fungi</taxon>
        <taxon>Dikarya</taxon>
        <taxon>Basidiomycota</taxon>
        <taxon>Agaricomycotina</taxon>
        <taxon>Agaricomycetes</taxon>
        <taxon>Polyporales</taxon>
        <taxon>Sparassidaceae</taxon>
        <taxon>Sparassis</taxon>
    </lineage>
</organism>
<reference evidence="1 2" key="1">
    <citation type="journal article" date="2018" name="Sci. Rep.">
        <title>Genome sequence of the cauliflower mushroom Sparassis crispa (Hanabiratake) and its association with beneficial usage.</title>
        <authorList>
            <person name="Kiyama R."/>
            <person name="Furutani Y."/>
            <person name="Kawaguchi K."/>
            <person name="Nakanishi T."/>
        </authorList>
    </citation>
    <scope>NUCLEOTIDE SEQUENCE [LARGE SCALE GENOMIC DNA]</scope>
</reference>
<dbReference type="OrthoDB" id="2811214at2759"/>
<comment type="caution">
    <text evidence="1">The sequence shown here is derived from an EMBL/GenBank/DDBJ whole genome shotgun (WGS) entry which is preliminary data.</text>
</comment>
<keyword evidence="2" id="KW-1185">Reference proteome</keyword>
<dbReference type="AlphaFoldDB" id="A0A401GSH0"/>
<proteinExistence type="predicted"/>